<keyword evidence="2" id="KW-1185">Reference proteome</keyword>
<evidence type="ECO:0008006" key="3">
    <source>
        <dbReference type="Google" id="ProtNLM"/>
    </source>
</evidence>
<dbReference type="KEGG" id="est:DN752_01380"/>
<dbReference type="OrthoDB" id="826998at2"/>
<dbReference type="Gene3D" id="3.30.2310.20">
    <property type="entry name" value="RelE-like"/>
    <property type="match status" value="1"/>
</dbReference>
<gene>
    <name evidence="1" type="ORF">DN752_01380</name>
</gene>
<dbReference type="Proteomes" id="UP000248688">
    <property type="component" value="Chromosome"/>
</dbReference>
<protein>
    <recommendedName>
        <fullName evidence="3">Type II toxin-antitoxin system RelE/ParE family toxin</fullName>
    </recommendedName>
</protein>
<evidence type="ECO:0000313" key="2">
    <source>
        <dbReference type="Proteomes" id="UP000248688"/>
    </source>
</evidence>
<organism evidence="1 2">
    <name type="scientific">Echinicola strongylocentroti</name>
    <dbReference type="NCBI Taxonomy" id="1795355"/>
    <lineage>
        <taxon>Bacteria</taxon>
        <taxon>Pseudomonadati</taxon>
        <taxon>Bacteroidota</taxon>
        <taxon>Cytophagia</taxon>
        <taxon>Cytophagales</taxon>
        <taxon>Cyclobacteriaceae</taxon>
        <taxon>Echinicola</taxon>
    </lineage>
</organism>
<dbReference type="AlphaFoldDB" id="A0A2Z4IEH5"/>
<evidence type="ECO:0000313" key="1">
    <source>
        <dbReference type="EMBL" id="AWW28888.1"/>
    </source>
</evidence>
<dbReference type="InterPro" id="IPR035093">
    <property type="entry name" value="RelE/ParE_toxin_dom_sf"/>
</dbReference>
<sequence length="117" mass="14177">MEKEETREYQVEFTPLSRYYFYEVLEYLYGLYPIGRAEQLADELEGMAQGLNYLPHRGKKEKWLSGREREYRFLLFNRTKRADIKIIYYIQENEGKVYVTDFFPTEMDIDKITGRSS</sequence>
<dbReference type="RefSeq" id="WP_112782309.1">
    <property type="nucleotide sequence ID" value="NZ_CP030041.1"/>
</dbReference>
<name>A0A2Z4IEH5_9BACT</name>
<reference evidence="1 2" key="1">
    <citation type="submission" date="2018-06" db="EMBL/GenBank/DDBJ databases">
        <title>Echinicola strongylocentroti sp. nov., isolated from a sea urchin Strongylocentrotus intermedius.</title>
        <authorList>
            <person name="Bae S.S."/>
        </authorList>
    </citation>
    <scope>NUCLEOTIDE SEQUENCE [LARGE SCALE GENOMIC DNA]</scope>
    <source>
        <strain evidence="1 2">MEBiC08714</strain>
    </source>
</reference>
<proteinExistence type="predicted"/>
<accession>A0A2Z4IEH5</accession>
<dbReference type="EMBL" id="CP030041">
    <property type="protein sequence ID" value="AWW28888.1"/>
    <property type="molecule type" value="Genomic_DNA"/>
</dbReference>